<feature type="region of interest" description="Disordered" evidence="1">
    <location>
        <begin position="1"/>
        <end position="22"/>
    </location>
</feature>
<dbReference type="EMBL" id="BSUK01000001">
    <property type="protein sequence ID" value="GMA26661.1"/>
    <property type="molecule type" value="Genomic_DNA"/>
</dbReference>
<reference evidence="3" key="1">
    <citation type="journal article" date="2014" name="Int. J. Syst. Evol. Microbiol.">
        <title>Complete genome of a new Firmicutes species belonging to the dominant human colonic microbiota ('Ruminococcus bicirculans') reveals two chromosomes and a selective capacity to utilize plant glucans.</title>
        <authorList>
            <consortium name="NISC Comparative Sequencing Program"/>
            <person name="Wegmann U."/>
            <person name="Louis P."/>
            <person name="Goesmann A."/>
            <person name="Henrissat B."/>
            <person name="Duncan S.H."/>
            <person name="Flint H.J."/>
        </authorList>
    </citation>
    <scope>NUCLEOTIDE SEQUENCE</scope>
    <source>
        <strain evidence="3">NBRC 106348</strain>
    </source>
</reference>
<organism evidence="3 5">
    <name type="scientific">Luteimicrobium album</name>
    <dbReference type="NCBI Taxonomy" id="1054550"/>
    <lineage>
        <taxon>Bacteria</taxon>
        <taxon>Bacillati</taxon>
        <taxon>Actinomycetota</taxon>
        <taxon>Actinomycetes</taxon>
        <taxon>Micrococcales</taxon>
        <taxon>Luteimicrobium</taxon>
    </lineage>
</organism>
<name>A0ABQ6I7J7_9MICO</name>
<dbReference type="EMBL" id="BSUK01000001">
    <property type="protein sequence ID" value="GMA22256.1"/>
    <property type="molecule type" value="Genomic_DNA"/>
</dbReference>
<evidence type="ECO:0000313" key="3">
    <source>
        <dbReference type="EMBL" id="GMA26661.1"/>
    </source>
</evidence>
<evidence type="ECO:0000313" key="5">
    <source>
        <dbReference type="Proteomes" id="UP001157091"/>
    </source>
</evidence>
<dbReference type="RefSeq" id="WP_284291138.1">
    <property type="nucleotide sequence ID" value="NZ_BSUK01000001.1"/>
</dbReference>
<keyword evidence="5" id="KW-1185">Reference proteome</keyword>
<accession>A0ABQ6I7J7</accession>
<protein>
    <submittedName>
        <fullName evidence="3">Uncharacterized protein</fullName>
    </submittedName>
</protein>
<sequence length="85" mass="9174">MTGDEQPTVHPPSSQAGLPTIRAGARARGAVQCGAERITDSIAYLTQAGHPIYHIAVCDRRPGHDGPHQDKSMRAYAWSDDRVVP</sequence>
<evidence type="ECO:0000313" key="2">
    <source>
        <dbReference type="EMBL" id="GMA22256.1"/>
    </source>
</evidence>
<proteinExistence type="predicted"/>
<gene>
    <name evidence="2" type="ORF">GCM10025864_00150</name>
    <name evidence="3" type="ORF">GCM10025864_44200</name>
    <name evidence="4" type="ORF">GCM10025864_44820</name>
</gene>
<reference evidence="5" key="2">
    <citation type="journal article" date="2019" name="Int. J. Syst. Evol. Microbiol.">
        <title>The Global Catalogue of Microorganisms (GCM) 10K type strain sequencing project: providing services to taxonomists for standard genome sequencing and annotation.</title>
        <authorList>
            <consortium name="The Broad Institute Genomics Platform"/>
            <consortium name="The Broad Institute Genome Sequencing Center for Infectious Disease"/>
            <person name="Wu L."/>
            <person name="Ma J."/>
        </authorList>
    </citation>
    <scope>NUCLEOTIDE SEQUENCE [LARGE SCALE GENOMIC DNA]</scope>
    <source>
        <strain evidence="5">NBRC 106348</strain>
    </source>
</reference>
<reference evidence="3" key="3">
    <citation type="submission" date="2023-02" db="EMBL/GenBank/DDBJ databases">
        <authorList>
            <person name="Sun Q."/>
            <person name="Mori K."/>
        </authorList>
    </citation>
    <scope>NUCLEOTIDE SEQUENCE</scope>
    <source>
        <strain evidence="3">NBRC 106348</strain>
    </source>
</reference>
<feature type="region of interest" description="Disordered" evidence="1">
    <location>
        <begin position="61"/>
        <end position="85"/>
    </location>
</feature>
<comment type="caution">
    <text evidence="3">The sequence shown here is derived from an EMBL/GenBank/DDBJ whole genome shotgun (WGS) entry which is preliminary data.</text>
</comment>
<evidence type="ECO:0000313" key="4">
    <source>
        <dbReference type="EMBL" id="GMA26723.1"/>
    </source>
</evidence>
<dbReference type="Proteomes" id="UP001157091">
    <property type="component" value="Unassembled WGS sequence"/>
</dbReference>
<evidence type="ECO:0000256" key="1">
    <source>
        <dbReference type="SAM" id="MobiDB-lite"/>
    </source>
</evidence>
<dbReference type="EMBL" id="BSUK01000001">
    <property type="protein sequence ID" value="GMA26723.1"/>
    <property type="molecule type" value="Genomic_DNA"/>
</dbReference>